<sequence length="129" mass="14289">GEGLKDFDVFHPDRMASRILDMGDMLTLIEQAEKAFDQEQSQAAAAKLMAGKGEFGLDDFLGLMRQMRRMGPMSKIMGMLPGVGQMKGQIENIDEREIDRIEAIICAMTPAERADVSILNGSRRARIAN</sequence>
<dbReference type="Pfam" id="PF02978">
    <property type="entry name" value="SRP_SPB"/>
    <property type="match status" value="1"/>
</dbReference>
<dbReference type="EMBL" id="VKHS01001622">
    <property type="protein sequence ID" value="MBB0233191.1"/>
    <property type="molecule type" value="Genomic_DNA"/>
</dbReference>
<dbReference type="Gene3D" id="1.20.120.140">
    <property type="entry name" value="Signal recognition particle SRP54, nucleotide-binding domain"/>
    <property type="match status" value="1"/>
</dbReference>
<dbReference type="InterPro" id="IPR042101">
    <property type="entry name" value="SRP54_N_sf"/>
</dbReference>
<feature type="non-terminal residue" evidence="2">
    <location>
        <position position="129"/>
    </location>
</feature>
<comment type="caution">
    <text evidence="2">The sequence shown here is derived from an EMBL/GenBank/DDBJ whole genome shotgun (WGS) entry which is preliminary data.</text>
</comment>
<evidence type="ECO:0000313" key="2">
    <source>
        <dbReference type="EMBL" id="MBB0233191.1"/>
    </source>
</evidence>
<evidence type="ECO:0000313" key="3">
    <source>
        <dbReference type="Proteomes" id="UP000530234"/>
    </source>
</evidence>
<feature type="non-terminal residue" evidence="2">
    <location>
        <position position="1"/>
    </location>
</feature>
<dbReference type="InterPro" id="IPR022941">
    <property type="entry name" value="SRP54"/>
</dbReference>
<dbReference type="GO" id="GO:0006614">
    <property type="term" value="P:SRP-dependent cotranslational protein targeting to membrane"/>
    <property type="evidence" value="ECO:0007669"/>
    <property type="project" value="InterPro"/>
</dbReference>
<dbReference type="GO" id="GO:0005525">
    <property type="term" value="F:GTP binding"/>
    <property type="evidence" value="ECO:0007669"/>
    <property type="project" value="InterPro"/>
</dbReference>
<protein>
    <submittedName>
        <fullName evidence="2">Signal recognition particle protein</fullName>
    </submittedName>
</protein>
<organism evidence="2 3">
    <name type="scientific">Streptomyces calidiresistens</name>
    <dbReference type="NCBI Taxonomy" id="1485586"/>
    <lineage>
        <taxon>Bacteria</taxon>
        <taxon>Bacillati</taxon>
        <taxon>Actinomycetota</taxon>
        <taxon>Actinomycetes</taxon>
        <taxon>Kitasatosporales</taxon>
        <taxon>Streptomycetaceae</taxon>
        <taxon>Streptomyces</taxon>
    </lineage>
</organism>
<dbReference type="GO" id="GO:0003924">
    <property type="term" value="F:GTPase activity"/>
    <property type="evidence" value="ECO:0007669"/>
    <property type="project" value="InterPro"/>
</dbReference>
<dbReference type="GO" id="GO:0008312">
    <property type="term" value="F:7S RNA binding"/>
    <property type="evidence" value="ECO:0007669"/>
    <property type="project" value="InterPro"/>
</dbReference>
<dbReference type="Proteomes" id="UP000530234">
    <property type="component" value="Unassembled WGS sequence"/>
</dbReference>
<evidence type="ECO:0000259" key="1">
    <source>
        <dbReference type="Pfam" id="PF02978"/>
    </source>
</evidence>
<dbReference type="Gene3D" id="1.10.260.30">
    <property type="entry name" value="Signal recognition particle, SRP54 subunit, M-domain"/>
    <property type="match status" value="1"/>
</dbReference>
<proteinExistence type="predicted"/>
<feature type="domain" description="Signal recognition particle SRP54 subunit M-domain" evidence="1">
    <location>
        <begin position="54"/>
        <end position="129"/>
    </location>
</feature>
<reference evidence="3" key="1">
    <citation type="submission" date="2019-10" db="EMBL/GenBank/DDBJ databases">
        <title>Streptomyces sp. nov., a novel actinobacterium isolated from alkaline environment.</title>
        <authorList>
            <person name="Golinska P."/>
        </authorList>
    </citation>
    <scope>NUCLEOTIDE SEQUENCE [LARGE SCALE GENOMIC DNA]</scope>
    <source>
        <strain evidence="3">DSM 42108</strain>
    </source>
</reference>
<dbReference type="SUPFAM" id="SSF47446">
    <property type="entry name" value="Signal peptide-binding domain"/>
    <property type="match status" value="1"/>
</dbReference>
<gene>
    <name evidence="2" type="ORF">FOE67_27780</name>
</gene>
<dbReference type="PANTHER" id="PTHR11564">
    <property type="entry name" value="SIGNAL RECOGNITION PARTICLE 54K PROTEIN SRP54"/>
    <property type="match status" value="1"/>
</dbReference>
<dbReference type="AlphaFoldDB" id="A0A7W3T9G6"/>
<dbReference type="GO" id="GO:0048500">
    <property type="term" value="C:signal recognition particle"/>
    <property type="evidence" value="ECO:0007669"/>
    <property type="project" value="InterPro"/>
</dbReference>
<dbReference type="PANTHER" id="PTHR11564:SF5">
    <property type="entry name" value="SIGNAL RECOGNITION PARTICLE SUBUNIT SRP54"/>
    <property type="match status" value="1"/>
</dbReference>
<dbReference type="InterPro" id="IPR004125">
    <property type="entry name" value="Signal_recog_particle_SRP54_M"/>
</dbReference>
<name>A0A7W3T9G6_9ACTN</name>
<accession>A0A7W3T9G6</accession>
<dbReference type="InterPro" id="IPR036891">
    <property type="entry name" value="Signal_recog_part_SRP54_M_sf"/>
</dbReference>
<keyword evidence="3" id="KW-1185">Reference proteome</keyword>